<reference evidence="1 2" key="1">
    <citation type="submission" date="2016-10" db="EMBL/GenBank/DDBJ databases">
        <authorList>
            <person name="de Groot N.N."/>
        </authorList>
    </citation>
    <scope>NUCLEOTIDE SEQUENCE [LARGE SCALE GENOMIC DNA]</scope>
    <source>
        <strain evidence="1 2">CGMCC 4.5681</strain>
    </source>
</reference>
<sequence>MRAPIYMTPSSTEPIREQIRAGRLGAICTPRQGNKLEEGWEFCIDNGAFSGRYVGDDEFLRLLRKLRHLRQWCRFVVAPDVPFNHPGTWRRSRDMLRRIRDAGFPAALAAQDLMDLDTWDHDDDYDVLFIAGTDAFKLSRAAAALAAYAVEIGKWVHMGRVSSLKRYRYAAAIGCDSVDGTYLVKAPDKLLPYVLGWRADVERQEPVSLPDIADFRDQSYLLTQPRRPTPLEVDVAAPGLQEALF</sequence>
<evidence type="ECO:0000313" key="1">
    <source>
        <dbReference type="EMBL" id="SDL75642.1"/>
    </source>
</evidence>
<dbReference type="RefSeq" id="WP_090772164.1">
    <property type="nucleotide sequence ID" value="NZ_FNFB01000028.1"/>
</dbReference>
<evidence type="ECO:0000313" key="2">
    <source>
        <dbReference type="Proteomes" id="UP000198683"/>
    </source>
</evidence>
<dbReference type="STRING" id="683260.SAMN05421874_128110"/>
<proteinExistence type="predicted"/>
<name>A0A1G9MMY6_9ACTN</name>
<dbReference type="Proteomes" id="UP000198683">
    <property type="component" value="Unassembled WGS sequence"/>
</dbReference>
<dbReference type="OrthoDB" id="4556175at2"/>
<dbReference type="AlphaFoldDB" id="A0A1G9MMY6"/>
<protein>
    <submittedName>
        <fullName evidence="1">Uncharacterized protein</fullName>
    </submittedName>
</protein>
<keyword evidence="2" id="KW-1185">Reference proteome</keyword>
<accession>A0A1G9MMY6</accession>
<gene>
    <name evidence="1" type="ORF">SAMN05421874_128110</name>
</gene>
<organism evidence="1 2">
    <name type="scientific">Nonomuraea maritima</name>
    <dbReference type="NCBI Taxonomy" id="683260"/>
    <lineage>
        <taxon>Bacteria</taxon>
        <taxon>Bacillati</taxon>
        <taxon>Actinomycetota</taxon>
        <taxon>Actinomycetes</taxon>
        <taxon>Streptosporangiales</taxon>
        <taxon>Streptosporangiaceae</taxon>
        <taxon>Nonomuraea</taxon>
    </lineage>
</organism>
<dbReference type="EMBL" id="FNFB01000028">
    <property type="protein sequence ID" value="SDL75642.1"/>
    <property type="molecule type" value="Genomic_DNA"/>
</dbReference>